<dbReference type="Gene3D" id="6.10.140.2220">
    <property type="match status" value="1"/>
</dbReference>
<dbReference type="SUPFAM" id="SSF144232">
    <property type="entry name" value="HIT/MYND zinc finger-like"/>
    <property type="match status" value="1"/>
</dbReference>
<sequence length="270" mass="30087">MHCRHCGDKPGTLICSGCRKVSYCSSECQLVSWKHGHKELCHGRNSTKPLTPIPPLNPPPVRMSPAEERAARAKKSWGLASQCMFTLDSRYVKPGQPGVYFALPDPPKLELVTENLHLSDRLAPLDFPHANNEILCEITVAIGTKPLRYRAIVPTPPDFHAANERSCDLGPPYRVSEELCNRTALGLQDSFAKQIFALPEMRQCANRVCQNALLGIESTGPRKVVVGSKLVHRTRKVALEDIWTPCCYDETCVATIRTMLTNAMLKDREK</sequence>
<gene>
    <name evidence="6" type="ORF">B0H16DRAFT_1560383</name>
</gene>
<protein>
    <recommendedName>
        <fullName evidence="5">MYND-type domain-containing protein</fullName>
    </recommendedName>
</protein>
<dbReference type="AlphaFoldDB" id="A0AAD7IKD2"/>
<dbReference type="InterPro" id="IPR002893">
    <property type="entry name" value="Znf_MYND"/>
</dbReference>
<feature type="domain" description="MYND-type" evidence="5">
    <location>
        <begin position="3"/>
        <end position="41"/>
    </location>
</feature>
<proteinExistence type="predicted"/>
<comment type="caution">
    <text evidence="6">The sequence shown here is derived from an EMBL/GenBank/DDBJ whole genome shotgun (WGS) entry which is preliminary data.</text>
</comment>
<evidence type="ECO:0000256" key="1">
    <source>
        <dbReference type="ARBA" id="ARBA00022723"/>
    </source>
</evidence>
<keyword evidence="2 4" id="KW-0863">Zinc-finger</keyword>
<dbReference type="PROSITE" id="PS50865">
    <property type="entry name" value="ZF_MYND_2"/>
    <property type="match status" value="1"/>
</dbReference>
<reference evidence="6" key="1">
    <citation type="submission" date="2023-03" db="EMBL/GenBank/DDBJ databases">
        <title>Massive genome expansion in bonnet fungi (Mycena s.s.) driven by repeated elements and novel gene families across ecological guilds.</title>
        <authorList>
            <consortium name="Lawrence Berkeley National Laboratory"/>
            <person name="Harder C.B."/>
            <person name="Miyauchi S."/>
            <person name="Viragh M."/>
            <person name="Kuo A."/>
            <person name="Thoen E."/>
            <person name="Andreopoulos B."/>
            <person name="Lu D."/>
            <person name="Skrede I."/>
            <person name="Drula E."/>
            <person name="Henrissat B."/>
            <person name="Morin E."/>
            <person name="Kohler A."/>
            <person name="Barry K."/>
            <person name="LaButti K."/>
            <person name="Morin E."/>
            <person name="Salamov A."/>
            <person name="Lipzen A."/>
            <person name="Mereny Z."/>
            <person name="Hegedus B."/>
            <person name="Baldrian P."/>
            <person name="Stursova M."/>
            <person name="Weitz H."/>
            <person name="Taylor A."/>
            <person name="Grigoriev I.V."/>
            <person name="Nagy L.G."/>
            <person name="Martin F."/>
            <person name="Kauserud H."/>
        </authorList>
    </citation>
    <scope>NUCLEOTIDE SEQUENCE</scope>
    <source>
        <strain evidence="6">CBHHK182m</strain>
    </source>
</reference>
<keyword evidence="1" id="KW-0479">Metal-binding</keyword>
<organism evidence="6 7">
    <name type="scientific">Mycena metata</name>
    <dbReference type="NCBI Taxonomy" id="1033252"/>
    <lineage>
        <taxon>Eukaryota</taxon>
        <taxon>Fungi</taxon>
        <taxon>Dikarya</taxon>
        <taxon>Basidiomycota</taxon>
        <taxon>Agaricomycotina</taxon>
        <taxon>Agaricomycetes</taxon>
        <taxon>Agaricomycetidae</taxon>
        <taxon>Agaricales</taxon>
        <taxon>Marasmiineae</taxon>
        <taxon>Mycenaceae</taxon>
        <taxon>Mycena</taxon>
    </lineage>
</organism>
<name>A0AAD7IKD2_9AGAR</name>
<accession>A0AAD7IKD2</accession>
<keyword evidence="3" id="KW-0862">Zinc</keyword>
<evidence type="ECO:0000259" key="5">
    <source>
        <dbReference type="PROSITE" id="PS50865"/>
    </source>
</evidence>
<evidence type="ECO:0000256" key="4">
    <source>
        <dbReference type="PROSITE-ProRule" id="PRU00134"/>
    </source>
</evidence>
<evidence type="ECO:0000256" key="3">
    <source>
        <dbReference type="ARBA" id="ARBA00022833"/>
    </source>
</evidence>
<dbReference type="Proteomes" id="UP001215598">
    <property type="component" value="Unassembled WGS sequence"/>
</dbReference>
<keyword evidence="7" id="KW-1185">Reference proteome</keyword>
<dbReference type="EMBL" id="JARKIB010000088">
    <property type="protein sequence ID" value="KAJ7744165.1"/>
    <property type="molecule type" value="Genomic_DNA"/>
</dbReference>
<evidence type="ECO:0000313" key="6">
    <source>
        <dbReference type="EMBL" id="KAJ7744165.1"/>
    </source>
</evidence>
<dbReference type="Pfam" id="PF01753">
    <property type="entry name" value="zf-MYND"/>
    <property type="match status" value="1"/>
</dbReference>
<evidence type="ECO:0000313" key="7">
    <source>
        <dbReference type="Proteomes" id="UP001215598"/>
    </source>
</evidence>
<evidence type="ECO:0000256" key="2">
    <source>
        <dbReference type="ARBA" id="ARBA00022771"/>
    </source>
</evidence>
<dbReference type="GO" id="GO:0008270">
    <property type="term" value="F:zinc ion binding"/>
    <property type="evidence" value="ECO:0007669"/>
    <property type="project" value="UniProtKB-KW"/>
</dbReference>